<reference evidence="3" key="1">
    <citation type="journal article" date="2014" name="Science">
        <title>Comparative genomics reveals insights into avian genome evolution and adaptation.</title>
        <authorList>
            <consortium name="Avian Genome Consortium"/>
            <person name="Zhang G."/>
            <person name="Li C."/>
            <person name="Li Q."/>
            <person name="Li B."/>
            <person name="Larkin D.M."/>
            <person name="Lee C."/>
            <person name="Storz J.F."/>
            <person name="Antunes A."/>
            <person name="Greenwold M.J."/>
            <person name="Meredith R.W."/>
            <person name="Odeen A."/>
            <person name="Cui J."/>
            <person name="Zhou Q."/>
            <person name="Xu L."/>
            <person name="Pan H."/>
            <person name="Wang Z."/>
            <person name="Jin L."/>
            <person name="Zhang P."/>
            <person name="Hu H."/>
            <person name="Yang W."/>
            <person name="Hu J."/>
            <person name="Xiao J."/>
            <person name="Yang Z."/>
            <person name="Liu Y."/>
            <person name="Xie Q."/>
            <person name="Yu H."/>
            <person name="Lian J."/>
            <person name="Wen P."/>
            <person name="Zhang F."/>
            <person name="Li H."/>
            <person name="Zeng Y."/>
            <person name="Xiong Z."/>
            <person name="Liu S."/>
            <person name="Zhou L."/>
            <person name="Huang Z."/>
            <person name="An N."/>
            <person name="Wang J."/>
            <person name="Zheng Q."/>
            <person name="Xiong Y."/>
            <person name="Wang G."/>
            <person name="Wang B."/>
            <person name="Wang J."/>
            <person name="Fan Y."/>
            <person name="da Fonseca R.R."/>
            <person name="Alfaro-Nunez A."/>
            <person name="Schubert M."/>
            <person name="Orlando L."/>
            <person name="Mourier T."/>
            <person name="Howard J.T."/>
            <person name="Ganapathy G."/>
            <person name="Pfenning A."/>
            <person name="Whitney O."/>
            <person name="Rivas M.V."/>
            <person name="Hara E."/>
            <person name="Smith J."/>
            <person name="Farre M."/>
            <person name="Narayan J."/>
            <person name="Slavov G."/>
            <person name="Romanov M.N."/>
            <person name="Borges R."/>
            <person name="Machado J.P."/>
            <person name="Khan I."/>
            <person name="Springer M.S."/>
            <person name="Gatesy J."/>
            <person name="Hoffmann F.G."/>
            <person name="Opazo J.C."/>
            <person name="Hastad O."/>
            <person name="Sawyer R.H."/>
            <person name="Kim H."/>
            <person name="Kim K.W."/>
            <person name="Kim H.J."/>
            <person name="Cho S."/>
            <person name="Li N."/>
            <person name="Huang Y."/>
            <person name="Bruford M.W."/>
            <person name="Zhan X."/>
            <person name="Dixon A."/>
            <person name="Bertelsen M.F."/>
            <person name="Derryberry E."/>
            <person name="Warren W."/>
            <person name="Wilson R.K."/>
            <person name="Li S."/>
            <person name="Ray D.A."/>
            <person name="Green R.E."/>
            <person name="O'Brien S.J."/>
            <person name="Griffin D."/>
            <person name="Johnson W.E."/>
            <person name="Haussler D."/>
            <person name="Ryder O.A."/>
            <person name="Willerslev E."/>
            <person name="Graves G.R."/>
            <person name="Alstrom P."/>
            <person name="Fjeldsa J."/>
            <person name="Mindell D.P."/>
            <person name="Edwards S.V."/>
            <person name="Braun E.L."/>
            <person name="Rahbek C."/>
            <person name="Burt D.W."/>
            <person name="Houde P."/>
            <person name="Zhang Y."/>
            <person name="Yang H."/>
            <person name="Wang J."/>
            <person name="Jarvis E.D."/>
            <person name="Gilbert M.T."/>
            <person name="Wang J."/>
        </authorList>
    </citation>
    <scope>NUCLEOTIDE SEQUENCE [LARGE SCALE GENOMIC DNA]</scope>
</reference>
<feature type="region of interest" description="Disordered" evidence="1">
    <location>
        <begin position="18"/>
        <end position="71"/>
    </location>
</feature>
<proteinExistence type="predicted"/>
<name>A0A0A0A7L8_CHAVO</name>
<feature type="non-terminal residue" evidence="2">
    <location>
        <position position="1"/>
    </location>
</feature>
<gene>
    <name evidence="2" type="ORF">N301_08472</name>
</gene>
<evidence type="ECO:0000256" key="1">
    <source>
        <dbReference type="SAM" id="MobiDB-lite"/>
    </source>
</evidence>
<evidence type="ECO:0000313" key="2">
    <source>
        <dbReference type="EMBL" id="KGL89448.1"/>
    </source>
</evidence>
<organism evidence="2 3">
    <name type="scientific">Charadrius vociferus</name>
    <name type="common">Killdeer</name>
    <name type="synonym">Aegialitis vocifera</name>
    <dbReference type="NCBI Taxonomy" id="50402"/>
    <lineage>
        <taxon>Eukaryota</taxon>
        <taxon>Metazoa</taxon>
        <taxon>Chordata</taxon>
        <taxon>Craniata</taxon>
        <taxon>Vertebrata</taxon>
        <taxon>Euteleostomi</taxon>
        <taxon>Archelosauria</taxon>
        <taxon>Archosauria</taxon>
        <taxon>Dinosauria</taxon>
        <taxon>Saurischia</taxon>
        <taxon>Theropoda</taxon>
        <taxon>Coelurosauria</taxon>
        <taxon>Aves</taxon>
        <taxon>Neognathae</taxon>
        <taxon>Neoaves</taxon>
        <taxon>Charadriiformes</taxon>
        <taxon>Charadriidae</taxon>
        <taxon>Charadrius</taxon>
    </lineage>
</organism>
<dbReference type="AlphaFoldDB" id="A0A0A0A7L8"/>
<feature type="compositionally biased region" description="Polar residues" evidence="1">
    <location>
        <begin position="57"/>
        <end position="71"/>
    </location>
</feature>
<sequence>LTLEKAADNIWLLHLHPEGTGGLEGGWTDGWEGGLGQRQDGDGLGGWRVAGDGGGTACSSAQSQPGQRRLP</sequence>
<dbReference type="EMBL" id="KL870823">
    <property type="protein sequence ID" value="KGL89448.1"/>
    <property type="molecule type" value="Genomic_DNA"/>
</dbReference>
<keyword evidence="3" id="KW-1185">Reference proteome</keyword>
<feature type="non-terminal residue" evidence="2">
    <location>
        <position position="71"/>
    </location>
</feature>
<dbReference type="Proteomes" id="UP000053858">
    <property type="component" value="Unassembled WGS sequence"/>
</dbReference>
<accession>A0A0A0A7L8</accession>
<evidence type="ECO:0000313" key="3">
    <source>
        <dbReference type="Proteomes" id="UP000053858"/>
    </source>
</evidence>
<feature type="compositionally biased region" description="Gly residues" evidence="1">
    <location>
        <begin position="19"/>
        <end position="56"/>
    </location>
</feature>
<protein>
    <submittedName>
        <fullName evidence="2">Uncharacterized protein</fullName>
    </submittedName>
</protein>